<dbReference type="GO" id="GO:0043130">
    <property type="term" value="F:ubiquitin binding"/>
    <property type="evidence" value="ECO:0007669"/>
    <property type="project" value="TreeGrafter"/>
</dbReference>
<dbReference type="Pfam" id="PF05743">
    <property type="entry name" value="UEV"/>
    <property type="match status" value="1"/>
</dbReference>
<evidence type="ECO:0000313" key="3">
    <source>
        <dbReference type="Proteomes" id="UP000799538"/>
    </source>
</evidence>
<dbReference type="InterPro" id="IPR016135">
    <property type="entry name" value="UBQ-conjugating_enzyme/RWD"/>
</dbReference>
<feature type="domain" description="UEV" evidence="1">
    <location>
        <begin position="6"/>
        <end position="144"/>
    </location>
</feature>
<dbReference type="OrthoDB" id="306304at2759"/>
<dbReference type="GO" id="GO:0015031">
    <property type="term" value="P:protein transport"/>
    <property type="evidence" value="ECO:0007669"/>
    <property type="project" value="InterPro"/>
</dbReference>
<dbReference type="Proteomes" id="UP000799538">
    <property type="component" value="Unassembled WGS sequence"/>
</dbReference>
<evidence type="ECO:0000259" key="1">
    <source>
        <dbReference type="PROSITE" id="PS51322"/>
    </source>
</evidence>
<dbReference type="EMBL" id="ML992512">
    <property type="protein sequence ID" value="KAF2220458.1"/>
    <property type="molecule type" value="Genomic_DNA"/>
</dbReference>
<dbReference type="CDD" id="cd11685">
    <property type="entry name" value="UEV_TSG101-like"/>
    <property type="match status" value="1"/>
</dbReference>
<reference evidence="3" key="1">
    <citation type="journal article" date="2020" name="Stud. Mycol.">
        <title>101 Dothideomycetes genomes: A test case for predicting lifestyles and emergence of pathogens.</title>
        <authorList>
            <person name="Haridas S."/>
            <person name="Albert R."/>
            <person name="Binder M."/>
            <person name="Bloem J."/>
            <person name="LaButti K."/>
            <person name="Salamov A."/>
            <person name="Andreopoulos B."/>
            <person name="Baker S."/>
            <person name="Barry K."/>
            <person name="Bills G."/>
            <person name="Bluhm B."/>
            <person name="Cannon C."/>
            <person name="Castanera R."/>
            <person name="Culley D."/>
            <person name="Daum C."/>
            <person name="Ezra D."/>
            <person name="Gonzalez J."/>
            <person name="Henrissat B."/>
            <person name="Kuo A."/>
            <person name="Liang C."/>
            <person name="Lipzen A."/>
            <person name="Lutzoni F."/>
            <person name="Magnuson J."/>
            <person name="Mondo S."/>
            <person name="Nolan M."/>
            <person name="Ohm R."/>
            <person name="Pangilinan J."/>
            <person name="Park H.-J."/>
            <person name="Ramirez L."/>
            <person name="Alfaro M."/>
            <person name="Sun H."/>
            <person name="Tritt A."/>
            <person name="Yoshinaga Y."/>
            <person name="Zwiers L.-H."/>
            <person name="Turgeon B."/>
            <person name="Goodwin S."/>
            <person name="Spatafora J."/>
            <person name="Crous P."/>
            <person name="Grigoriev I."/>
        </authorList>
    </citation>
    <scope>NUCLEOTIDE SEQUENCE [LARGE SCALE GENOMIC DNA]</scope>
    <source>
        <strain evidence="3">CECT 20119</strain>
    </source>
</reference>
<dbReference type="PANTHER" id="PTHR23306:SF3">
    <property type="entry name" value="TUMOR SUPPRESSOR PROTEIN 101"/>
    <property type="match status" value="1"/>
</dbReference>
<sequence length="144" mass="16370">MAQVPNSTLVWLWEQLQQYAQARVAYNDIAATLASHPSLQPRTDTYHFKSGKPALLVCLSGTIPVDFRGRQYRYPVELWIPQEYGQPGVGIISYVRPSAGRESASGMMVRPGQHIAVDGRIYHPYLRDWGLRSVSRRCRDSHSR</sequence>
<accession>A0A6A6G4J1</accession>
<dbReference type="SUPFAM" id="SSF54495">
    <property type="entry name" value="UBC-like"/>
    <property type="match status" value="1"/>
</dbReference>
<dbReference type="GO" id="GO:0000813">
    <property type="term" value="C:ESCRT I complex"/>
    <property type="evidence" value="ECO:0007669"/>
    <property type="project" value="TreeGrafter"/>
</dbReference>
<dbReference type="AlphaFoldDB" id="A0A6A6G4J1"/>
<proteinExistence type="predicted"/>
<dbReference type="InterPro" id="IPR052070">
    <property type="entry name" value="ESCRT-I_UEV_domain"/>
</dbReference>
<dbReference type="PROSITE" id="PS51322">
    <property type="entry name" value="UEV"/>
    <property type="match status" value="1"/>
</dbReference>
<organism evidence="2 3">
    <name type="scientific">Elsinoe ampelina</name>
    <dbReference type="NCBI Taxonomy" id="302913"/>
    <lineage>
        <taxon>Eukaryota</taxon>
        <taxon>Fungi</taxon>
        <taxon>Dikarya</taxon>
        <taxon>Ascomycota</taxon>
        <taxon>Pezizomycotina</taxon>
        <taxon>Dothideomycetes</taxon>
        <taxon>Dothideomycetidae</taxon>
        <taxon>Myriangiales</taxon>
        <taxon>Elsinoaceae</taxon>
        <taxon>Elsinoe</taxon>
    </lineage>
</organism>
<keyword evidence="3" id="KW-1185">Reference proteome</keyword>
<dbReference type="PANTHER" id="PTHR23306">
    <property type="entry name" value="TUMOR SUSCEPTIBILITY GENE 101 PROTEIN-RELATED"/>
    <property type="match status" value="1"/>
</dbReference>
<name>A0A6A6G4J1_9PEZI</name>
<dbReference type="Gene3D" id="3.10.110.10">
    <property type="entry name" value="Ubiquitin Conjugating Enzyme"/>
    <property type="match status" value="1"/>
</dbReference>
<dbReference type="InterPro" id="IPR008883">
    <property type="entry name" value="UEV_N"/>
</dbReference>
<protein>
    <submittedName>
        <fullName evidence="2">UEV domain-containing protein</fullName>
    </submittedName>
</protein>
<gene>
    <name evidence="2" type="ORF">BDZ85DRAFT_266640</name>
</gene>
<evidence type="ECO:0000313" key="2">
    <source>
        <dbReference type="EMBL" id="KAF2220458.1"/>
    </source>
</evidence>